<dbReference type="RefSeq" id="WP_158496565.1">
    <property type="nucleotide sequence ID" value="NZ_JACHNA010000001.1"/>
</dbReference>
<comment type="caution">
    <text evidence="8">The sequence shown here is derived from an EMBL/GenBank/DDBJ whole genome shotgun (WGS) entry which is preliminary data.</text>
</comment>
<evidence type="ECO:0000313" key="9">
    <source>
        <dbReference type="Proteomes" id="UP000540191"/>
    </source>
</evidence>
<sequence>MIHSSVREPAHGGALPGPRTLFRVTALAEMVTWALLILAMVLKYSGTTEALMPVAGGVHGFVFLCYVVVVIAVWIDTRWAAGRGVAALASSILPFLTVPFERSVARRGEPAERWSVLESVEGADPAPRRLLRLVLRRPVVSALLAVAAVAVVFVVLLNAGPPSEWGG</sequence>
<evidence type="ECO:0000259" key="7">
    <source>
        <dbReference type="Pfam" id="PF12823"/>
    </source>
</evidence>
<proteinExistence type="predicted"/>
<dbReference type="GO" id="GO:0005886">
    <property type="term" value="C:plasma membrane"/>
    <property type="evidence" value="ECO:0007669"/>
    <property type="project" value="UniProtKB-SubCell"/>
</dbReference>
<dbReference type="Proteomes" id="UP000540191">
    <property type="component" value="Unassembled WGS sequence"/>
</dbReference>
<keyword evidence="2" id="KW-1003">Cell membrane</keyword>
<keyword evidence="5 6" id="KW-0472">Membrane</keyword>
<keyword evidence="9" id="KW-1185">Reference proteome</keyword>
<evidence type="ECO:0000256" key="5">
    <source>
        <dbReference type="ARBA" id="ARBA00023136"/>
    </source>
</evidence>
<reference evidence="8 9" key="1">
    <citation type="submission" date="2020-08" db="EMBL/GenBank/DDBJ databases">
        <title>Sequencing the genomes of 1000 actinobacteria strains.</title>
        <authorList>
            <person name="Klenk H.-P."/>
        </authorList>
    </citation>
    <scope>NUCLEOTIDE SEQUENCE [LARGE SCALE GENOMIC DNA]</scope>
    <source>
        <strain evidence="8 9">DSM 23974</strain>
    </source>
</reference>
<evidence type="ECO:0000256" key="4">
    <source>
        <dbReference type="ARBA" id="ARBA00022989"/>
    </source>
</evidence>
<keyword evidence="4 6" id="KW-1133">Transmembrane helix</keyword>
<dbReference type="PANTHER" id="PTHR40077:SF1">
    <property type="entry name" value="MEMBRANE PROTEIN"/>
    <property type="match status" value="1"/>
</dbReference>
<evidence type="ECO:0000256" key="3">
    <source>
        <dbReference type="ARBA" id="ARBA00022692"/>
    </source>
</evidence>
<comment type="subcellular location">
    <subcellularLocation>
        <location evidence="1">Cell membrane</location>
        <topology evidence="1">Multi-pass membrane protein</topology>
    </subcellularLocation>
</comment>
<dbReference type="Pfam" id="PF12823">
    <property type="entry name" value="DUF3817"/>
    <property type="match status" value="1"/>
</dbReference>
<protein>
    <submittedName>
        <fullName evidence="8">Integral membrane protein</fullName>
    </submittedName>
</protein>
<evidence type="ECO:0000313" key="8">
    <source>
        <dbReference type="EMBL" id="MBB4735735.1"/>
    </source>
</evidence>
<dbReference type="PANTHER" id="PTHR40077">
    <property type="entry name" value="MEMBRANE PROTEIN-RELATED"/>
    <property type="match status" value="1"/>
</dbReference>
<dbReference type="AlphaFoldDB" id="A0A7W7M3K4"/>
<dbReference type="EMBL" id="JACHNA010000001">
    <property type="protein sequence ID" value="MBB4735735.1"/>
    <property type="molecule type" value="Genomic_DNA"/>
</dbReference>
<accession>A0A7W7M3K4</accession>
<name>A0A7W7M3K4_9MICC</name>
<feature type="transmembrane region" description="Helical" evidence="6">
    <location>
        <begin position="54"/>
        <end position="75"/>
    </location>
</feature>
<organism evidence="8 9">
    <name type="scientific">Micrococcus cohnii</name>
    <dbReference type="NCBI Taxonomy" id="993416"/>
    <lineage>
        <taxon>Bacteria</taxon>
        <taxon>Bacillati</taxon>
        <taxon>Actinomycetota</taxon>
        <taxon>Actinomycetes</taxon>
        <taxon>Micrococcales</taxon>
        <taxon>Micrococcaceae</taxon>
        <taxon>Micrococcus</taxon>
    </lineage>
</organism>
<dbReference type="InterPro" id="IPR023845">
    <property type="entry name" value="DUF3817_TM"/>
</dbReference>
<evidence type="ECO:0000256" key="2">
    <source>
        <dbReference type="ARBA" id="ARBA00022475"/>
    </source>
</evidence>
<feature type="transmembrane region" description="Helical" evidence="6">
    <location>
        <begin position="20"/>
        <end position="42"/>
    </location>
</feature>
<feature type="domain" description="DUF3817" evidence="7">
    <location>
        <begin position="20"/>
        <end position="106"/>
    </location>
</feature>
<feature type="transmembrane region" description="Helical" evidence="6">
    <location>
        <begin position="138"/>
        <end position="159"/>
    </location>
</feature>
<gene>
    <name evidence="8" type="ORF">HDA30_001243</name>
</gene>
<keyword evidence="3 6" id="KW-0812">Transmembrane</keyword>
<dbReference type="NCBIfam" id="TIGR03954">
    <property type="entry name" value="integ_memb_HG"/>
    <property type="match status" value="1"/>
</dbReference>
<evidence type="ECO:0000256" key="1">
    <source>
        <dbReference type="ARBA" id="ARBA00004651"/>
    </source>
</evidence>
<evidence type="ECO:0000256" key="6">
    <source>
        <dbReference type="SAM" id="Phobius"/>
    </source>
</evidence>